<accession>A0A644UEK0</accession>
<dbReference type="EMBL" id="VSSQ01000105">
    <property type="protein sequence ID" value="MPL77301.1"/>
    <property type="molecule type" value="Genomic_DNA"/>
</dbReference>
<protein>
    <submittedName>
        <fullName evidence="2">Bifunctional protein GlmU</fullName>
    </submittedName>
</protein>
<dbReference type="AlphaFoldDB" id="A0A644UEK0"/>
<gene>
    <name evidence="2" type="primary">glmU_11</name>
    <name evidence="2" type="ORF">SDC9_23155</name>
</gene>
<dbReference type="SUPFAM" id="SSF53448">
    <property type="entry name" value="Nucleotide-diphospho-sugar transferases"/>
    <property type="match status" value="1"/>
</dbReference>
<dbReference type="Pfam" id="PF00483">
    <property type="entry name" value="NTP_transferase"/>
    <property type="match status" value="1"/>
</dbReference>
<reference evidence="2" key="1">
    <citation type="submission" date="2019-08" db="EMBL/GenBank/DDBJ databases">
        <authorList>
            <person name="Kucharzyk K."/>
            <person name="Murdoch R.W."/>
            <person name="Higgins S."/>
            <person name="Loffler F."/>
        </authorList>
    </citation>
    <scope>NUCLEOTIDE SEQUENCE</scope>
</reference>
<name>A0A644UEK0_9ZZZZ</name>
<feature type="domain" description="Nucleotidyl transferase" evidence="1">
    <location>
        <begin position="7"/>
        <end position="235"/>
    </location>
</feature>
<evidence type="ECO:0000259" key="1">
    <source>
        <dbReference type="Pfam" id="PF00483"/>
    </source>
</evidence>
<dbReference type="InterPro" id="IPR029044">
    <property type="entry name" value="Nucleotide-diphossugar_trans"/>
</dbReference>
<dbReference type="Gene3D" id="2.160.10.10">
    <property type="entry name" value="Hexapeptide repeat proteins"/>
    <property type="match status" value="1"/>
</dbReference>
<comment type="caution">
    <text evidence="2">The sequence shown here is derived from an EMBL/GenBank/DDBJ whole genome shotgun (WGS) entry which is preliminary data.</text>
</comment>
<dbReference type="PANTHER" id="PTHR42883">
    <property type="entry name" value="GLUCOSE-1-PHOSPHATE THYMIDYLTRANSFERASE"/>
    <property type="match status" value="1"/>
</dbReference>
<sequence length="341" mass="37607">MNIVIPMAGMGKRMRPHTLTVPKPLIKVAGKPIVERLCEDIVEVCNEKVDEIGFIIGDFGKEVEEGLIEIANRLGAKGKIYYQNEPLGTAHAILCAKESLKGKVTVAFADTLFDAGFKLNTDRDGVIWTHRVKDPSAFGVVKKNDDGTIAGFVEKPKIFVSDEAIIGIYYFLDGENLRNELQFLIDNNINKQGEYQLTDALQNMLDKGLKFVTNDVKEWLDCGNKNATVNTNQRVLELKNSKEELIDKDIDLVNTEIIPPCYIAKGVKITNSKIGPHVSIGEKTTIDNSIISNSIIQSSCLISNLKFNNSMLGSNVKAESSVLDSSKGNELNLGDYSEIIL</sequence>
<evidence type="ECO:0000313" key="2">
    <source>
        <dbReference type="EMBL" id="MPL77301.1"/>
    </source>
</evidence>
<dbReference type="CDD" id="cd04181">
    <property type="entry name" value="NTP_transferase"/>
    <property type="match status" value="1"/>
</dbReference>
<organism evidence="2">
    <name type="scientific">bioreactor metagenome</name>
    <dbReference type="NCBI Taxonomy" id="1076179"/>
    <lineage>
        <taxon>unclassified sequences</taxon>
        <taxon>metagenomes</taxon>
        <taxon>ecological metagenomes</taxon>
    </lineage>
</organism>
<proteinExistence type="predicted"/>
<dbReference type="PANTHER" id="PTHR42883:SF2">
    <property type="entry name" value="THYMIDYLYLTRANSFERASE"/>
    <property type="match status" value="1"/>
</dbReference>
<dbReference type="Gene3D" id="3.90.550.10">
    <property type="entry name" value="Spore Coat Polysaccharide Biosynthesis Protein SpsA, Chain A"/>
    <property type="match status" value="1"/>
</dbReference>
<dbReference type="InterPro" id="IPR005835">
    <property type="entry name" value="NTP_transferase_dom"/>
</dbReference>